<organism evidence="2 3">
    <name type="scientific">Prunus yedoensis var. nudiflora</name>
    <dbReference type="NCBI Taxonomy" id="2094558"/>
    <lineage>
        <taxon>Eukaryota</taxon>
        <taxon>Viridiplantae</taxon>
        <taxon>Streptophyta</taxon>
        <taxon>Embryophyta</taxon>
        <taxon>Tracheophyta</taxon>
        <taxon>Spermatophyta</taxon>
        <taxon>Magnoliopsida</taxon>
        <taxon>eudicotyledons</taxon>
        <taxon>Gunneridae</taxon>
        <taxon>Pentapetalae</taxon>
        <taxon>rosids</taxon>
        <taxon>fabids</taxon>
        <taxon>Rosales</taxon>
        <taxon>Rosaceae</taxon>
        <taxon>Amygdaloideae</taxon>
        <taxon>Amygdaleae</taxon>
        <taxon>Prunus</taxon>
    </lineage>
</organism>
<evidence type="ECO:0000313" key="2">
    <source>
        <dbReference type="EMBL" id="PQQ10776.1"/>
    </source>
</evidence>
<evidence type="ECO:0000313" key="3">
    <source>
        <dbReference type="Proteomes" id="UP000250321"/>
    </source>
</evidence>
<gene>
    <name evidence="2" type="ORF">Pyn_24983</name>
</gene>
<dbReference type="Proteomes" id="UP000250321">
    <property type="component" value="Unassembled WGS sequence"/>
</dbReference>
<feature type="region of interest" description="Disordered" evidence="1">
    <location>
        <begin position="60"/>
        <end position="101"/>
    </location>
</feature>
<feature type="compositionally biased region" description="Low complexity" evidence="1">
    <location>
        <begin position="28"/>
        <end position="43"/>
    </location>
</feature>
<sequence>MPSRASCSYRRALRTPIRSARLPPSCPPRASLTSTSPSTLSASVTAVTRAGEMLWGLAERRRSGSQSPTRRRFGFRSGGDRRRLFSHTGRPAALGSGSIGLGDLYAGEERELFS</sequence>
<name>A0A315A9E2_PRUYE</name>
<comment type="caution">
    <text evidence="2">The sequence shown here is derived from an EMBL/GenBank/DDBJ whole genome shotgun (WGS) entry which is preliminary data.</text>
</comment>
<accession>A0A315A9E2</accession>
<dbReference type="EMBL" id="PJQY01000467">
    <property type="protein sequence ID" value="PQQ10776.1"/>
    <property type="molecule type" value="Genomic_DNA"/>
</dbReference>
<evidence type="ECO:0000256" key="1">
    <source>
        <dbReference type="SAM" id="MobiDB-lite"/>
    </source>
</evidence>
<feature type="region of interest" description="Disordered" evidence="1">
    <location>
        <begin position="1"/>
        <end position="43"/>
    </location>
</feature>
<protein>
    <submittedName>
        <fullName evidence="2">Uncharacterized protein</fullName>
    </submittedName>
</protein>
<dbReference type="AlphaFoldDB" id="A0A315A9E2"/>
<proteinExistence type="predicted"/>
<reference evidence="2 3" key="1">
    <citation type="submission" date="2018-02" db="EMBL/GenBank/DDBJ databases">
        <title>Draft genome of wild Prunus yedoensis var. nudiflora.</title>
        <authorList>
            <person name="Baek S."/>
            <person name="Kim J.-H."/>
            <person name="Choi K."/>
            <person name="Kim G.-B."/>
            <person name="Cho A."/>
            <person name="Jang H."/>
            <person name="Shin C.-H."/>
            <person name="Yu H.-J."/>
            <person name="Mun J.-H."/>
        </authorList>
    </citation>
    <scope>NUCLEOTIDE SEQUENCE [LARGE SCALE GENOMIC DNA]</scope>
    <source>
        <strain evidence="3">cv. Jeju island</strain>
        <tissue evidence="2">Leaf</tissue>
    </source>
</reference>
<keyword evidence="3" id="KW-1185">Reference proteome</keyword>